<feature type="chain" id="PRO_5034194285" description="beta-glucosidase" evidence="13">
    <location>
        <begin position="19"/>
        <end position="783"/>
    </location>
</feature>
<keyword evidence="16" id="KW-1185">Reference proteome</keyword>
<dbReference type="Pfam" id="PF00933">
    <property type="entry name" value="Glyco_hydro_3"/>
    <property type="match status" value="1"/>
</dbReference>
<dbReference type="SUPFAM" id="SSF51445">
    <property type="entry name" value="(Trans)glycosidases"/>
    <property type="match status" value="1"/>
</dbReference>
<dbReference type="EMBL" id="JAACJO010000007">
    <property type="protein sequence ID" value="KAF5355704.1"/>
    <property type="molecule type" value="Genomic_DNA"/>
</dbReference>
<dbReference type="InterPro" id="IPR036962">
    <property type="entry name" value="Glyco_hydro_3_N_sf"/>
</dbReference>
<dbReference type="GO" id="GO:0005576">
    <property type="term" value="C:extracellular region"/>
    <property type="evidence" value="ECO:0007669"/>
    <property type="project" value="InterPro"/>
</dbReference>
<dbReference type="PANTHER" id="PTHR42715:SF2">
    <property type="entry name" value="BETA-GLUCOSIDASE F-RELATED"/>
    <property type="match status" value="1"/>
</dbReference>
<dbReference type="SUPFAM" id="SSF57180">
    <property type="entry name" value="Cellulose-binding domain"/>
    <property type="match status" value="1"/>
</dbReference>
<dbReference type="Proteomes" id="UP000559027">
    <property type="component" value="Unassembled WGS sequence"/>
</dbReference>
<dbReference type="Gene3D" id="2.60.40.10">
    <property type="entry name" value="Immunoglobulins"/>
    <property type="match status" value="1"/>
</dbReference>
<evidence type="ECO:0000256" key="11">
    <source>
        <dbReference type="ARBA" id="ARBA00023326"/>
    </source>
</evidence>
<evidence type="ECO:0000256" key="1">
    <source>
        <dbReference type="ARBA" id="ARBA00000448"/>
    </source>
</evidence>
<dbReference type="AlphaFoldDB" id="A0A8H5D9L5"/>
<dbReference type="InterPro" id="IPR017853">
    <property type="entry name" value="GH"/>
</dbReference>
<evidence type="ECO:0000256" key="9">
    <source>
        <dbReference type="ARBA" id="ARBA00023277"/>
    </source>
</evidence>
<evidence type="ECO:0000256" key="2">
    <source>
        <dbReference type="ARBA" id="ARBA00004987"/>
    </source>
</evidence>
<dbReference type="PANTHER" id="PTHR42715">
    <property type="entry name" value="BETA-GLUCOSIDASE"/>
    <property type="match status" value="1"/>
</dbReference>
<keyword evidence="8" id="KW-0325">Glycoprotein</keyword>
<comment type="caution">
    <text evidence="15">The sequence shown here is derived from an EMBL/GenBank/DDBJ whole genome shotgun (WGS) entry which is preliminary data.</text>
</comment>
<organism evidence="15 16">
    <name type="scientific">Leucocoprinus leucothites</name>
    <dbReference type="NCBI Taxonomy" id="201217"/>
    <lineage>
        <taxon>Eukaryota</taxon>
        <taxon>Fungi</taxon>
        <taxon>Dikarya</taxon>
        <taxon>Basidiomycota</taxon>
        <taxon>Agaricomycotina</taxon>
        <taxon>Agaricomycetes</taxon>
        <taxon>Agaricomycetidae</taxon>
        <taxon>Agaricales</taxon>
        <taxon>Agaricineae</taxon>
        <taxon>Agaricaceae</taxon>
        <taxon>Leucocoprinus</taxon>
    </lineage>
</organism>
<evidence type="ECO:0000256" key="4">
    <source>
        <dbReference type="ARBA" id="ARBA00012744"/>
    </source>
</evidence>
<feature type="signal peptide" evidence="13">
    <location>
        <begin position="1"/>
        <end position="18"/>
    </location>
</feature>
<dbReference type="FunFam" id="3.20.20.300:FF:000002">
    <property type="entry name" value="Probable beta-glucosidase"/>
    <property type="match status" value="1"/>
</dbReference>
<evidence type="ECO:0000256" key="6">
    <source>
        <dbReference type="ARBA" id="ARBA00022801"/>
    </source>
</evidence>
<dbReference type="PROSITE" id="PS00562">
    <property type="entry name" value="CBM1_1"/>
    <property type="match status" value="1"/>
</dbReference>
<keyword evidence="7" id="KW-0136">Cellulose degradation</keyword>
<evidence type="ECO:0000256" key="10">
    <source>
        <dbReference type="ARBA" id="ARBA00023295"/>
    </source>
</evidence>
<dbReference type="Pfam" id="PF00734">
    <property type="entry name" value="CBM_1"/>
    <property type="match status" value="1"/>
</dbReference>
<name>A0A8H5D9L5_9AGAR</name>
<evidence type="ECO:0000256" key="5">
    <source>
        <dbReference type="ARBA" id="ARBA00022729"/>
    </source>
</evidence>
<reference evidence="15 16" key="1">
    <citation type="journal article" date="2020" name="ISME J.">
        <title>Uncovering the hidden diversity of litter-decomposition mechanisms in mushroom-forming fungi.</title>
        <authorList>
            <person name="Floudas D."/>
            <person name="Bentzer J."/>
            <person name="Ahren D."/>
            <person name="Johansson T."/>
            <person name="Persson P."/>
            <person name="Tunlid A."/>
        </authorList>
    </citation>
    <scope>NUCLEOTIDE SEQUENCE [LARGE SCALE GENOMIC DNA]</scope>
    <source>
        <strain evidence="15 16">CBS 146.42</strain>
    </source>
</reference>
<feature type="compositionally biased region" description="Low complexity" evidence="12">
    <location>
        <begin position="57"/>
        <end position="94"/>
    </location>
</feature>
<evidence type="ECO:0000256" key="3">
    <source>
        <dbReference type="ARBA" id="ARBA00005336"/>
    </source>
</evidence>
<proteinExistence type="inferred from homology"/>
<keyword evidence="9" id="KW-0119">Carbohydrate metabolism</keyword>
<dbReference type="Pfam" id="PF01915">
    <property type="entry name" value="Glyco_hydro_3_C"/>
    <property type="match status" value="1"/>
</dbReference>
<dbReference type="PROSITE" id="PS51164">
    <property type="entry name" value="CBM1_2"/>
    <property type="match status" value="1"/>
</dbReference>
<gene>
    <name evidence="15" type="ORF">D9756_003946</name>
</gene>
<dbReference type="InterPro" id="IPR000254">
    <property type="entry name" value="CBD"/>
</dbReference>
<feature type="region of interest" description="Disordered" evidence="12">
    <location>
        <begin position="57"/>
        <end position="97"/>
    </location>
</feature>
<comment type="pathway">
    <text evidence="2">Glycan metabolism; cellulose degradation.</text>
</comment>
<dbReference type="InterPro" id="IPR036881">
    <property type="entry name" value="Glyco_hydro_3_C_sf"/>
</dbReference>
<evidence type="ECO:0000259" key="14">
    <source>
        <dbReference type="PROSITE" id="PS51164"/>
    </source>
</evidence>
<protein>
    <recommendedName>
        <fullName evidence="4">beta-glucosidase</fullName>
        <ecNumber evidence="4">3.2.1.21</ecNumber>
    </recommendedName>
</protein>
<comment type="similarity">
    <text evidence="3">Belongs to the glycosyl hydrolase 3 family.</text>
</comment>
<dbReference type="PRINTS" id="PR00133">
    <property type="entry name" value="GLHYDRLASE3"/>
</dbReference>
<dbReference type="GO" id="GO:0008422">
    <property type="term" value="F:beta-glucosidase activity"/>
    <property type="evidence" value="ECO:0007669"/>
    <property type="project" value="UniProtKB-EC"/>
</dbReference>
<evidence type="ECO:0000256" key="12">
    <source>
        <dbReference type="SAM" id="MobiDB-lite"/>
    </source>
</evidence>
<evidence type="ECO:0000313" key="16">
    <source>
        <dbReference type="Proteomes" id="UP000559027"/>
    </source>
</evidence>
<keyword evidence="5 13" id="KW-0732">Signal</keyword>
<dbReference type="InterPro" id="IPR035971">
    <property type="entry name" value="CBD_sf"/>
</dbReference>
<dbReference type="InterPro" id="IPR001764">
    <property type="entry name" value="Glyco_hydro_3_N"/>
</dbReference>
<dbReference type="SUPFAM" id="SSF52279">
    <property type="entry name" value="Beta-D-glucan exohydrolase, C-terminal domain"/>
    <property type="match status" value="1"/>
</dbReference>
<dbReference type="InterPro" id="IPR002772">
    <property type="entry name" value="Glyco_hydro_3_C"/>
</dbReference>
<dbReference type="FunFam" id="3.40.50.1700:FF:000003">
    <property type="entry name" value="Probable beta-glucosidase"/>
    <property type="match status" value="1"/>
</dbReference>
<evidence type="ECO:0000256" key="8">
    <source>
        <dbReference type="ARBA" id="ARBA00023180"/>
    </source>
</evidence>
<keyword evidence="10" id="KW-0326">Glycosidase</keyword>
<keyword evidence="11" id="KW-0624">Polysaccharide degradation</keyword>
<dbReference type="OrthoDB" id="416222at2759"/>
<keyword evidence="6" id="KW-0378">Hydrolase</keyword>
<accession>A0A8H5D9L5</accession>
<dbReference type="InterPro" id="IPR050288">
    <property type="entry name" value="Cellulose_deg_GH3"/>
</dbReference>
<dbReference type="EC" id="3.2.1.21" evidence="4"/>
<evidence type="ECO:0000256" key="7">
    <source>
        <dbReference type="ARBA" id="ARBA00023001"/>
    </source>
</evidence>
<evidence type="ECO:0000313" key="15">
    <source>
        <dbReference type="EMBL" id="KAF5355704.1"/>
    </source>
</evidence>
<dbReference type="SMART" id="SM00236">
    <property type="entry name" value="fCBD"/>
    <property type="match status" value="1"/>
</dbReference>
<dbReference type="GO" id="GO:0030245">
    <property type="term" value="P:cellulose catabolic process"/>
    <property type="evidence" value="ECO:0007669"/>
    <property type="project" value="UniProtKB-KW"/>
</dbReference>
<dbReference type="Gene3D" id="3.20.20.300">
    <property type="entry name" value="Glycoside hydrolase, family 3, N-terminal domain"/>
    <property type="match status" value="1"/>
</dbReference>
<comment type="catalytic activity">
    <reaction evidence="1">
        <text>Hydrolysis of terminal, non-reducing beta-D-glucosyl residues with release of beta-D-glucose.</text>
        <dbReference type="EC" id="3.2.1.21"/>
    </reaction>
</comment>
<evidence type="ECO:0000256" key="13">
    <source>
        <dbReference type="SAM" id="SignalP"/>
    </source>
</evidence>
<dbReference type="InterPro" id="IPR013783">
    <property type="entry name" value="Ig-like_fold"/>
</dbReference>
<dbReference type="GO" id="GO:0030248">
    <property type="term" value="F:cellulose binding"/>
    <property type="evidence" value="ECO:0007669"/>
    <property type="project" value="InterPro"/>
</dbReference>
<dbReference type="Gene3D" id="3.40.50.1700">
    <property type="entry name" value="Glycoside hydrolase family 3 C-terminal domain"/>
    <property type="match status" value="1"/>
</dbReference>
<feature type="domain" description="CBM1" evidence="14">
    <location>
        <begin position="18"/>
        <end position="54"/>
    </location>
</feature>
<sequence length="783" mass="82148">MLSSRFLLLLGFVFTAVAQQPMYAQCGGIGWTGGTACVSGAVCTKLNDYYSQCLPGSGSSTTAPPSSSTNTTTSKPGTSTTSTSASPSGTATTPNMSPEWQAAYTKARAAVAKLSLSDKVNLGTGIGWMKGACVGNTPSISSISFPGLCLEDSPLGVRSADLVSAFPAGINAAATFNRTLIRQRGQALGQEFKGKGVNVALGPDMNIARAPAAGRNWEGFGGDPYLSGESAFETITGIQSQGVQACAKHYINNEQEHFRDSSSSVYCKSVGPLLWISFKFRYLKEHEVYAYPFLRSVQANVASVMCSYNRINGTYACENSKVLNNLLKSEFGFPGYVMSDWWATHSTSPAVNGGLDMTMPGKAPEFNASSITEDIILGDISANSGTTYFGQNLINAVNSGSVPQSRIDDMATRILAAWYLVGQNSGYPSTNFNAWNTGAGQHVNVQGNHKELIRSIDAASTVLLKNTNNVLPLRAPKTVAVIGNGAGPSSRGPNGYSDRSGDDGVLAMGWGSGTAEFPYLIDPLSAIKTRAQADGSTVTSSLSDTDLSGAASAAGGKDVALVFITADSGEGYLTVEGNAGDRNDLKAWHNGDALVNRVASANSRTIVVVNSVGAIDMESWVNNPNVTAIVWSGLPGQEAGNGLVDVLYGNYNPSGRLPYTIGKSVTDYGAQVLYNSNGSPPQISYSEGIFVDYKFFDKNNVEPRFPFGFGLSYTTFQYSGLTVTGSVGSGSAETGPGSSLDPWLHEDVITVSFTLQNNGTVAGHEIPQLYTAPPAAANAAPRI</sequence>